<evidence type="ECO:0000256" key="2">
    <source>
        <dbReference type="ARBA" id="ARBA00023043"/>
    </source>
</evidence>
<accession>A0ABZ0IJQ3</accession>
<dbReference type="Proteomes" id="UP001302349">
    <property type="component" value="Chromosome"/>
</dbReference>
<dbReference type="SMART" id="SM00248">
    <property type="entry name" value="ANK"/>
    <property type="match status" value="3"/>
</dbReference>
<dbReference type="InterPro" id="IPR002110">
    <property type="entry name" value="Ankyrin_rpt"/>
</dbReference>
<evidence type="ECO:0000313" key="5">
    <source>
        <dbReference type="Proteomes" id="UP001302349"/>
    </source>
</evidence>
<dbReference type="InterPro" id="IPR036770">
    <property type="entry name" value="Ankyrin_rpt-contain_sf"/>
</dbReference>
<dbReference type="EMBL" id="CP136051">
    <property type="protein sequence ID" value="WOK04718.1"/>
    <property type="molecule type" value="Genomic_DNA"/>
</dbReference>
<feature type="repeat" description="ANK" evidence="3">
    <location>
        <begin position="220"/>
        <end position="252"/>
    </location>
</feature>
<dbReference type="PROSITE" id="PS50297">
    <property type="entry name" value="ANK_REP_REGION"/>
    <property type="match status" value="1"/>
</dbReference>
<sequence>MKTSDIADPLFLQAVNSLDSGDVVTLESLLQTHPRLVTERLNTPNEQGYFKDPYLLWFAADNPIRNDKLPVNIVEVTQLLLKQVKQQAPASFQEQIDYTLGLVVTGLIPKECGVQVAMTDLLISEGANLGDPLSAIAHGNPGIARYLVEKGATVSLATAICLGLGGQVEMLSKNASSDDLQEALVSAAFHGDAEGIKHVLQLGADPNGYIDPRVKPSFHSHGTALHQAVSSGSLAAVRMLVEAGALTDLKDKIFGGTSIEWAEHMVSETTDEDRRQRYLEIERFLWG</sequence>
<evidence type="ECO:0000256" key="3">
    <source>
        <dbReference type="PROSITE-ProRule" id="PRU00023"/>
    </source>
</evidence>
<dbReference type="SUPFAM" id="SSF48403">
    <property type="entry name" value="Ankyrin repeat"/>
    <property type="match status" value="1"/>
</dbReference>
<evidence type="ECO:0000256" key="1">
    <source>
        <dbReference type="ARBA" id="ARBA00022737"/>
    </source>
</evidence>
<keyword evidence="5" id="KW-1185">Reference proteome</keyword>
<dbReference type="Pfam" id="PF12796">
    <property type="entry name" value="Ank_2"/>
    <property type="match status" value="1"/>
</dbReference>
<dbReference type="PANTHER" id="PTHR24171">
    <property type="entry name" value="ANKYRIN REPEAT DOMAIN-CONTAINING PROTEIN 39-RELATED"/>
    <property type="match status" value="1"/>
</dbReference>
<dbReference type="Gene3D" id="1.25.40.20">
    <property type="entry name" value="Ankyrin repeat-containing domain"/>
    <property type="match status" value="1"/>
</dbReference>
<dbReference type="PROSITE" id="PS50088">
    <property type="entry name" value="ANK_REPEAT"/>
    <property type="match status" value="1"/>
</dbReference>
<reference evidence="4 5" key="1">
    <citation type="journal article" date="2023" name="Microbiol. Resour. Announc.">
        <title>Complete Genome Sequence of Imperialibacter roseus strain P4T.</title>
        <authorList>
            <person name="Tizabi D.R."/>
            <person name="Bachvaroff T."/>
            <person name="Hill R.T."/>
        </authorList>
    </citation>
    <scope>NUCLEOTIDE SEQUENCE [LARGE SCALE GENOMIC DNA]</scope>
    <source>
        <strain evidence="4 5">P4T</strain>
    </source>
</reference>
<organism evidence="4 5">
    <name type="scientific">Imperialibacter roseus</name>
    <dbReference type="NCBI Taxonomy" id="1324217"/>
    <lineage>
        <taxon>Bacteria</taxon>
        <taxon>Pseudomonadati</taxon>
        <taxon>Bacteroidota</taxon>
        <taxon>Cytophagia</taxon>
        <taxon>Cytophagales</taxon>
        <taxon>Flammeovirgaceae</taxon>
        <taxon>Imperialibacter</taxon>
    </lineage>
</organism>
<gene>
    <name evidence="4" type="ORF">RT717_16680</name>
</gene>
<keyword evidence="2 3" id="KW-0040">ANK repeat</keyword>
<dbReference type="RefSeq" id="WP_317487519.1">
    <property type="nucleotide sequence ID" value="NZ_CP136051.1"/>
</dbReference>
<keyword evidence="1" id="KW-0677">Repeat</keyword>
<dbReference type="PANTHER" id="PTHR24171:SF9">
    <property type="entry name" value="ANKYRIN REPEAT DOMAIN-CONTAINING PROTEIN 39"/>
    <property type="match status" value="1"/>
</dbReference>
<protein>
    <submittedName>
        <fullName evidence="4">Ankyrin repeat domain-containing protein</fullName>
    </submittedName>
</protein>
<evidence type="ECO:0000313" key="4">
    <source>
        <dbReference type="EMBL" id="WOK04718.1"/>
    </source>
</evidence>
<name>A0ABZ0IJQ3_9BACT</name>
<proteinExistence type="predicted"/>